<evidence type="ECO:0000313" key="1">
    <source>
        <dbReference type="EMBL" id="WAJ30617.1"/>
    </source>
</evidence>
<protein>
    <submittedName>
        <fullName evidence="1">Uncharacterized protein</fullName>
    </submittedName>
</protein>
<evidence type="ECO:0000313" key="2">
    <source>
        <dbReference type="Proteomes" id="UP001163223"/>
    </source>
</evidence>
<dbReference type="Proteomes" id="UP001163223">
    <property type="component" value="Chromosome"/>
</dbReference>
<accession>A0ACD4NUW6</accession>
<keyword evidence="2" id="KW-1185">Reference proteome</keyword>
<sequence>MKNPLKRDPISAAETELKNLAQRRGVLADRQRDAVARLDAARSARKNALSSDPTADLSGLTRAVQEAGDEVDTIASVLSDLDEQVGEAEGRLAAAKDAEVRSRSAKQLEGIAKSFDQAAADLEAALAGVGKAYAAMVAAIPETLQVVEIDERVIPPEMSRSQNPDNVFSVQDVRQNALPNDLARVVLAEGLARVCPMAFGMKGHFGGWRFSLTRAGQLDSAWPSFSVSDFASMSEVHTAGEAAAKLVTDRLRDRARHIVAGDMSPNLDDAPIFRPKPEPKPIPQVQVYALEDFAFRTEADKLPTLIGKWWVHLVPENAADVAVAAGVALRTDTPEGAAAFEERKAIRARSSGGASGGYLSLSMCQDLGLIRAPAMDGDEPGPDAGGATVIPLGKAEAA</sequence>
<name>A0ACD4NUW6_9HYPH</name>
<organism evidence="1 2">
    <name type="scientific">Antarcticirhabdus aurantiaca</name>
    <dbReference type="NCBI Taxonomy" id="2606717"/>
    <lineage>
        <taxon>Bacteria</taxon>
        <taxon>Pseudomonadati</taxon>
        <taxon>Pseudomonadota</taxon>
        <taxon>Alphaproteobacteria</taxon>
        <taxon>Hyphomicrobiales</taxon>
        <taxon>Aurantimonadaceae</taxon>
        <taxon>Antarcticirhabdus</taxon>
    </lineage>
</organism>
<dbReference type="EMBL" id="CP113520">
    <property type="protein sequence ID" value="WAJ30617.1"/>
    <property type="molecule type" value="Genomic_DNA"/>
</dbReference>
<gene>
    <name evidence="1" type="ORF">OXU80_10595</name>
</gene>
<reference evidence="1" key="1">
    <citation type="submission" date="2022-11" db="EMBL/GenBank/DDBJ databases">
        <title>beta-Carotene-producing bacterium, Jeongeuplla avenae sp. nov., alleviates the salt stress of Arabidopsis seedlings.</title>
        <authorList>
            <person name="Jiang L."/>
            <person name="Lee J."/>
        </authorList>
    </citation>
    <scope>NUCLEOTIDE SEQUENCE</scope>
    <source>
        <strain evidence="1">DY_R2A_6</strain>
    </source>
</reference>
<proteinExistence type="predicted"/>